<dbReference type="PANTHER" id="PTHR33392:SF6">
    <property type="entry name" value="POLYISOPRENYL-TEICHOIC ACID--PEPTIDOGLYCAN TEICHOIC ACID TRANSFERASE TAGU"/>
    <property type="match status" value="1"/>
</dbReference>
<evidence type="ECO:0000259" key="3">
    <source>
        <dbReference type="Pfam" id="PF03816"/>
    </source>
</evidence>
<evidence type="ECO:0000256" key="1">
    <source>
        <dbReference type="ARBA" id="ARBA00006068"/>
    </source>
</evidence>
<keyword evidence="5" id="KW-1185">Reference proteome</keyword>
<dbReference type="EMBL" id="JAUHPV010000001">
    <property type="protein sequence ID" value="MDN4471670.1"/>
    <property type="molecule type" value="Genomic_DNA"/>
</dbReference>
<feature type="region of interest" description="Disordered" evidence="2">
    <location>
        <begin position="363"/>
        <end position="416"/>
    </location>
</feature>
<gene>
    <name evidence="4" type="ORF">QQX04_01535</name>
</gene>
<dbReference type="Proteomes" id="UP001172738">
    <property type="component" value="Unassembled WGS sequence"/>
</dbReference>
<evidence type="ECO:0000256" key="2">
    <source>
        <dbReference type="SAM" id="MobiDB-lite"/>
    </source>
</evidence>
<proteinExistence type="inferred from homology"/>
<dbReference type="NCBIfam" id="TIGR00350">
    <property type="entry name" value="lytR_cpsA_psr"/>
    <property type="match status" value="1"/>
</dbReference>
<protein>
    <submittedName>
        <fullName evidence="4">LCP family protein</fullName>
    </submittedName>
</protein>
<feature type="compositionally biased region" description="Acidic residues" evidence="2">
    <location>
        <begin position="405"/>
        <end position="416"/>
    </location>
</feature>
<dbReference type="InterPro" id="IPR050922">
    <property type="entry name" value="LytR/CpsA/Psr_CW_biosynth"/>
</dbReference>
<feature type="compositionally biased region" description="Polar residues" evidence="2">
    <location>
        <begin position="379"/>
        <end position="404"/>
    </location>
</feature>
<dbReference type="PANTHER" id="PTHR33392">
    <property type="entry name" value="POLYISOPRENYL-TEICHOIC ACID--PEPTIDOGLYCAN TEICHOIC ACID TRANSFERASE TAGU"/>
    <property type="match status" value="1"/>
</dbReference>
<comment type="similarity">
    <text evidence="1">Belongs to the LytR/CpsA/Psr (LCP) family.</text>
</comment>
<sequence length="416" mass="44420">MSRARRARSAVRRHGAAQPGHPLIRATALVTAAALGFVTVGYEAYATRIEHEFDSVDNSSLIREVETTASADPEDTSAGQDVNILLMGSDVRDGENGAIGGREAGGMRNDTTVLLHISADRTRVEAVSIPRDLQVQVSDCTLFDGTEVNGWYGDFNNAFGNGGKQGDAAEAAACAINTVQDMTGIGIDHWAVVDFVGFEDMIDSIGGVPMCIPQDISSTTARLEITAGPHVLDGATALAYARLRTAETGGVSGSDLQRITRQQELLQQVARTLLGKNLLTDIDQLTQFVKAMAASLTMDTQLGDLQYLQGLAWSLRGLRTDDITFATVPWEYTEDFLNVLATEDAEAMWEQLRHDEPLTIDAEGDASSEWDSGRVEADSPTSSGSPTTNDASQQGTEGSAQDSAETVDDLLAECSI</sequence>
<dbReference type="RefSeq" id="WP_301125509.1">
    <property type="nucleotide sequence ID" value="NZ_JAUHPV010000001.1"/>
</dbReference>
<evidence type="ECO:0000313" key="5">
    <source>
        <dbReference type="Proteomes" id="UP001172738"/>
    </source>
</evidence>
<feature type="domain" description="Cell envelope-related transcriptional attenuator" evidence="3">
    <location>
        <begin position="108"/>
        <end position="272"/>
    </location>
</feature>
<dbReference type="Pfam" id="PF03816">
    <property type="entry name" value="LytR_cpsA_psr"/>
    <property type="match status" value="1"/>
</dbReference>
<comment type="caution">
    <text evidence="4">The sequence shown here is derived from an EMBL/GenBank/DDBJ whole genome shotgun (WGS) entry which is preliminary data.</text>
</comment>
<evidence type="ECO:0000313" key="4">
    <source>
        <dbReference type="EMBL" id="MDN4471670.1"/>
    </source>
</evidence>
<dbReference type="Gene3D" id="3.40.630.190">
    <property type="entry name" value="LCP protein"/>
    <property type="match status" value="1"/>
</dbReference>
<organism evidence="4 5">
    <name type="scientific">Demequina zhanjiangensis</name>
    <dbReference type="NCBI Taxonomy" id="3051659"/>
    <lineage>
        <taxon>Bacteria</taxon>
        <taxon>Bacillati</taxon>
        <taxon>Actinomycetota</taxon>
        <taxon>Actinomycetes</taxon>
        <taxon>Micrococcales</taxon>
        <taxon>Demequinaceae</taxon>
        <taxon>Demequina</taxon>
    </lineage>
</organism>
<reference evidence="4" key="1">
    <citation type="submission" date="2023-06" db="EMBL/GenBank/DDBJ databases">
        <title>SYSU T00b26.</title>
        <authorList>
            <person name="Gao L."/>
            <person name="Fang B.-Z."/>
            <person name="Li W.-J."/>
        </authorList>
    </citation>
    <scope>NUCLEOTIDE SEQUENCE</scope>
    <source>
        <strain evidence="4">SYSU T00b26</strain>
    </source>
</reference>
<name>A0ABT8FXN1_9MICO</name>
<dbReference type="InterPro" id="IPR004474">
    <property type="entry name" value="LytR_CpsA_psr"/>
</dbReference>
<accession>A0ABT8FXN1</accession>